<evidence type="ECO:0000256" key="13">
    <source>
        <dbReference type="ARBA" id="ARBA00024295"/>
    </source>
</evidence>
<name>A0A1H9QJD2_9GAMM</name>
<dbReference type="PANTHER" id="PTHR13932">
    <property type="entry name" value="COPROPORPHYRINIGEN III OXIDASE"/>
    <property type="match status" value="1"/>
</dbReference>
<feature type="binding site" evidence="16">
    <location>
        <position position="188"/>
    </location>
    <ligand>
        <name>S-adenosyl-L-methionine</name>
        <dbReference type="ChEBI" id="CHEBI:59789"/>
        <label>2</label>
    </ligand>
</feature>
<dbReference type="SMART" id="SM00729">
    <property type="entry name" value="Elp3"/>
    <property type="match status" value="1"/>
</dbReference>
<dbReference type="GO" id="GO:0051989">
    <property type="term" value="F:coproporphyrinogen dehydrogenase activity"/>
    <property type="evidence" value="ECO:0007669"/>
    <property type="project" value="UniProtKB-EC"/>
</dbReference>
<dbReference type="AlphaFoldDB" id="A0A1H9QJD2"/>
<evidence type="ECO:0000313" key="19">
    <source>
        <dbReference type="EMBL" id="SER60681.1"/>
    </source>
</evidence>
<dbReference type="UniPathway" id="UPA00251">
    <property type="reaction ID" value="UER00323"/>
</dbReference>
<feature type="binding site" evidence="16">
    <location>
        <position position="247"/>
    </location>
    <ligand>
        <name>S-adenosyl-L-methionine</name>
        <dbReference type="ChEBI" id="CHEBI:59789"/>
        <label>2</label>
    </ligand>
</feature>
<dbReference type="EMBL" id="FOGN01000001">
    <property type="protein sequence ID" value="SER60681.1"/>
    <property type="molecule type" value="Genomic_DNA"/>
</dbReference>
<keyword evidence="10 15" id="KW-0408">Iron</keyword>
<evidence type="ECO:0000313" key="21">
    <source>
        <dbReference type="Proteomes" id="UP000186599"/>
    </source>
</evidence>
<feature type="binding site" evidence="16">
    <location>
        <position position="333"/>
    </location>
    <ligand>
        <name>S-adenosyl-L-methionine</name>
        <dbReference type="ChEBI" id="CHEBI:59789"/>
        <label>1</label>
    </ligand>
</feature>
<evidence type="ECO:0000256" key="14">
    <source>
        <dbReference type="ARBA" id="ARBA00048321"/>
    </source>
</evidence>
<comment type="pathway">
    <text evidence="2 15">Porphyrin-containing compound metabolism; protoporphyrin-IX biosynthesis; protoporphyrinogen-IX from coproporphyrinogen-III (AdoMet route): step 1/1.</text>
</comment>
<keyword evidence="12 15" id="KW-0627">Porphyrin biosynthesis</keyword>
<keyword evidence="11 15" id="KW-0411">Iron-sulfur</keyword>
<organism evidence="19 22">
    <name type="scientific">Halopseudomonas bauzanensis</name>
    <dbReference type="NCBI Taxonomy" id="653930"/>
    <lineage>
        <taxon>Bacteria</taxon>
        <taxon>Pseudomonadati</taxon>
        <taxon>Pseudomonadota</taxon>
        <taxon>Gammaproteobacteria</taxon>
        <taxon>Pseudomonadales</taxon>
        <taxon>Pseudomonadaceae</taxon>
        <taxon>Halopseudomonas</taxon>
    </lineage>
</organism>
<feature type="binding site" evidence="16">
    <location>
        <position position="149"/>
    </location>
    <ligand>
        <name>S-adenosyl-L-methionine</name>
        <dbReference type="ChEBI" id="CHEBI:59789"/>
        <label>1</label>
    </ligand>
</feature>
<feature type="binding site" evidence="17">
    <location>
        <position position="63"/>
    </location>
    <ligand>
        <name>[4Fe-4S] cluster</name>
        <dbReference type="ChEBI" id="CHEBI:49883"/>
        <note>4Fe-4S-S-AdoMet</note>
    </ligand>
</feature>
<evidence type="ECO:0000256" key="9">
    <source>
        <dbReference type="ARBA" id="ARBA00023002"/>
    </source>
</evidence>
<dbReference type="InterPro" id="IPR010723">
    <property type="entry name" value="HemN_C"/>
</dbReference>
<dbReference type="InterPro" id="IPR006638">
    <property type="entry name" value="Elp3/MiaA/NifB-like_rSAM"/>
</dbReference>
<comment type="cofactor">
    <cofactor evidence="15 17">
        <name>[4Fe-4S] cluster</name>
        <dbReference type="ChEBI" id="CHEBI:49883"/>
    </cofactor>
    <text evidence="15 17">Binds 1 [4Fe-4S] cluster. The cluster is coordinated with 3 cysteines and an exchangeable S-adenosyl-L-methionine.</text>
</comment>
<keyword evidence="7 15" id="KW-0949">S-adenosyl-L-methionine</keyword>
<feature type="binding site" evidence="16">
    <location>
        <begin position="115"/>
        <end position="116"/>
    </location>
    <ligand>
        <name>S-adenosyl-L-methionine</name>
        <dbReference type="ChEBI" id="CHEBI:59789"/>
        <label>2</label>
    </ligand>
</feature>
<dbReference type="EMBL" id="FOUA01000001">
    <property type="protein sequence ID" value="SFL65252.1"/>
    <property type="molecule type" value="Genomic_DNA"/>
</dbReference>
<dbReference type="NCBIfam" id="TIGR00538">
    <property type="entry name" value="hemN"/>
    <property type="match status" value="1"/>
</dbReference>
<dbReference type="InterPro" id="IPR023404">
    <property type="entry name" value="rSAM_horseshoe"/>
</dbReference>
<feature type="binding site" evidence="16">
    <location>
        <position position="114"/>
    </location>
    <ligand>
        <name>S-adenosyl-L-methionine</name>
        <dbReference type="ChEBI" id="CHEBI:59789"/>
        <label>1</label>
    </ligand>
</feature>
<feature type="binding site" evidence="16">
    <location>
        <position position="176"/>
    </location>
    <ligand>
        <name>S-adenosyl-L-methionine</name>
        <dbReference type="ChEBI" id="CHEBI:59789"/>
        <label>2</label>
    </ligand>
</feature>
<reference evidence="21 22" key="1">
    <citation type="submission" date="2016-10" db="EMBL/GenBank/DDBJ databases">
        <authorList>
            <person name="de Groot N.N."/>
        </authorList>
    </citation>
    <scope>NUCLEOTIDE SEQUENCE [LARGE SCALE GENOMIC DNA]</scope>
    <source>
        <strain evidence="20 21">CGMCC 1.9095</strain>
        <strain evidence="19 22">DSM 22558</strain>
    </source>
</reference>
<dbReference type="SFLD" id="SFLDS00029">
    <property type="entry name" value="Radical_SAM"/>
    <property type="match status" value="1"/>
</dbReference>
<dbReference type="SFLD" id="SFLDG01065">
    <property type="entry name" value="anaerobic_coproporphyrinogen-I"/>
    <property type="match status" value="1"/>
</dbReference>
<protein>
    <recommendedName>
        <fullName evidence="15">Coproporphyrinogen-III oxidase</fullName>
        <ecNumber evidence="15">1.3.98.3</ecNumber>
    </recommendedName>
</protein>
<dbReference type="GO" id="GO:0005737">
    <property type="term" value="C:cytoplasm"/>
    <property type="evidence" value="ECO:0007669"/>
    <property type="project" value="UniProtKB-SubCell"/>
</dbReference>
<dbReference type="GO" id="GO:0046872">
    <property type="term" value="F:metal ion binding"/>
    <property type="evidence" value="ECO:0007669"/>
    <property type="project" value="UniProtKB-KW"/>
</dbReference>
<keyword evidence="5 15" id="KW-0004">4Fe-4S</keyword>
<feature type="domain" description="Radical SAM core" evidence="18">
    <location>
        <begin position="48"/>
        <end position="287"/>
    </location>
</feature>
<dbReference type="Proteomes" id="UP000186599">
    <property type="component" value="Unassembled WGS sequence"/>
</dbReference>
<feature type="binding site" evidence="17">
    <location>
        <position position="67"/>
    </location>
    <ligand>
        <name>[4Fe-4S] cluster</name>
        <dbReference type="ChEBI" id="CHEBI:49883"/>
        <note>4Fe-4S-S-AdoMet</note>
    </ligand>
</feature>
<dbReference type="PROSITE" id="PS51918">
    <property type="entry name" value="RADICAL_SAM"/>
    <property type="match status" value="1"/>
</dbReference>
<dbReference type="Proteomes" id="UP000186904">
    <property type="component" value="Unassembled WGS sequence"/>
</dbReference>
<evidence type="ECO:0000256" key="5">
    <source>
        <dbReference type="ARBA" id="ARBA00022485"/>
    </source>
</evidence>
<sequence length="460" mass="51627">MSDSVSWDAGLIRRYDKAGSRYTAYPSPVHYAEGVLPADLIAALQESRTAGRPLSLYVHIPFCANICYYCACTKIITKDRSRAQPYLQSLEREIRLTSRHLSPGQRVERLHVGGGTPTFLGHDDLRRLMECLRNAFTLHEDDTADYSIEIDPREADWATIGLLRELGFNRISFGVQDLDPDVQRAINRLQSLEQTQAVVDAARALAFRSVNIDLIYGLPGQTPDSFARTVTKVIEMHPDRLTLYNYAHLPDLFLPQRKISLAELPDSDSRLEICRRSFAQLLAAGYRHIGMGQFALPDDSLSNAQEIGRLARGLQGYMSGEQGDLIGLGVSAISQVGDLHCRNTGDIKLYQESLGQHRLALHRGLKCSADDRLRRVVINRLLCTYQLRYADIEQRFGIDFATYFADCQGMLGQLHRDGVIRLDVTGIEVLPAGRPLIASVCMVFDAYQHVTDRSRYAQII</sequence>
<dbReference type="STRING" id="653930.SAMN05216589_1071"/>
<proteinExistence type="inferred from homology"/>
<evidence type="ECO:0000256" key="11">
    <source>
        <dbReference type="ARBA" id="ARBA00023014"/>
    </source>
</evidence>
<feature type="binding site" evidence="16">
    <location>
        <position position="213"/>
    </location>
    <ligand>
        <name>S-adenosyl-L-methionine</name>
        <dbReference type="ChEBI" id="CHEBI:59789"/>
        <label>2</label>
    </ligand>
</feature>
<evidence type="ECO:0000256" key="1">
    <source>
        <dbReference type="ARBA" id="ARBA00004496"/>
    </source>
</evidence>
<dbReference type="InterPro" id="IPR004558">
    <property type="entry name" value="Coprogen_oxidase_HemN"/>
</dbReference>
<keyword evidence="21" id="KW-1185">Reference proteome</keyword>
<evidence type="ECO:0000256" key="8">
    <source>
        <dbReference type="ARBA" id="ARBA00022723"/>
    </source>
</evidence>
<dbReference type="PANTHER" id="PTHR13932:SF6">
    <property type="entry name" value="OXYGEN-INDEPENDENT COPROPORPHYRINOGEN III OXIDASE"/>
    <property type="match status" value="1"/>
</dbReference>
<evidence type="ECO:0000256" key="7">
    <source>
        <dbReference type="ARBA" id="ARBA00022691"/>
    </source>
</evidence>
<dbReference type="Pfam" id="PF04055">
    <property type="entry name" value="Radical_SAM"/>
    <property type="match status" value="1"/>
</dbReference>
<keyword evidence="8 15" id="KW-0479">Metal-binding</keyword>
<gene>
    <name evidence="20" type="ORF">SAMN04487855_0555</name>
    <name evidence="19" type="ORF">SAMN05216589_1071</name>
</gene>
<evidence type="ECO:0000313" key="22">
    <source>
        <dbReference type="Proteomes" id="UP000186904"/>
    </source>
</evidence>
<evidence type="ECO:0000256" key="12">
    <source>
        <dbReference type="ARBA" id="ARBA00023244"/>
    </source>
</evidence>
<dbReference type="GO" id="GO:0051539">
    <property type="term" value="F:4 iron, 4 sulfur cluster binding"/>
    <property type="evidence" value="ECO:0007669"/>
    <property type="project" value="UniProtKB-KW"/>
</dbReference>
<dbReference type="GO" id="GO:0004109">
    <property type="term" value="F:coproporphyrinogen oxidase activity"/>
    <property type="evidence" value="ECO:0007669"/>
    <property type="project" value="InterPro"/>
</dbReference>
<feature type="binding site" evidence="16">
    <location>
        <begin position="69"/>
        <end position="71"/>
    </location>
    <ligand>
        <name>S-adenosyl-L-methionine</name>
        <dbReference type="ChEBI" id="CHEBI:59789"/>
        <label>2</label>
    </ligand>
</feature>
<comment type="subunit">
    <text evidence="4">Monomer.</text>
</comment>
<dbReference type="GO" id="GO:0006782">
    <property type="term" value="P:protoporphyrinogen IX biosynthetic process"/>
    <property type="evidence" value="ECO:0007669"/>
    <property type="project" value="UniProtKB-UniPathway"/>
</dbReference>
<evidence type="ECO:0000256" key="6">
    <source>
        <dbReference type="ARBA" id="ARBA00022490"/>
    </source>
</evidence>
<dbReference type="InterPro" id="IPR058240">
    <property type="entry name" value="rSAM_sf"/>
</dbReference>
<dbReference type="InterPro" id="IPR034505">
    <property type="entry name" value="Coproporphyrinogen-III_oxidase"/>
</dbReference>
<dbReference type="RefSeq" id="WP_074778180.1">
    <property type="nucleotide sequence ID" value="NZ_FOGN01000001.1"/>
</dbReference>
<evidence type="ECO:0000259" key="18">
    <source>
        <dbReference type="PROSITE" id="PS51918"/>
    </source>
</evidence>
<evidence type="ECO:0000256" key="16">
    <source>
        <dbReference type="PIRSR" id="PIRSR000167-1"/>
    </source>
</evidence>
<comment type="catalytic activity">
    <reaction evidence="14 15">
        <text>coproporphyrinogen III + 2 S-adenosyl-L-methionine = protoporphyrinogen IX + 2 5'-deoxyadenosine + 2 L-methionine + 2 CO2</text>
        <dbReference type="Rhea" id="RHEA:15425"/>
        <dbReference type="ChEBI" id="CHEBI:16526"/>
        <dbReference type="ChEBI" id="CHEBI:17319"/>
        <dbReference type="ChEBI" id="CHEBI:57307"/>
        <dbReference type="ChEBI" id="CHEBI:57309"/>
        <dbReference type="ChEBI" id="CHEBI:57844"/>
        <dbReference type="ChEBI" id="CHEBI:59789"/>
        <dbReference type="EC" id="1.3.98.3"/>
    </reaction>
</comment>
<dbReference type="Gene3D" id="3.80.30.20">
    <property type="entry name" value="tm_1862 like domain"/>
    <property type="match status" value="1"/>
</dbReference>
<dbReference type="SUPFAM" id="SSF102114">
    <property type="entry name" value="Radical SAM enzymes"/>
    <property type="match status" value="1"/>
</dbReference>
<dbReference type="InterPro" id="IPR007197">
    <property type="entry name" value="rSAM"/>
</dbReference>
<dbReference type="Pfam" id="PF06969">
    <property type="entry name" value="HemN_C"/>
    <property type="match status" value="1"/>
</dbReference>
<evidence type="ECO:0000256" key="10">
    <source>
        <dbReference type="ARBA" id="ARBA00023004"/>
    </source>
</evidence>
<evidence type="ECO:0000256" key="17">
    <source>
        <dbReference type="PIRSR" id="PIRSR000167-2"/>
    </source>
</evidence>
<dbReference type="PIRSF" id="PIRSF000167">
    <property type="entry name" value="HemN"/>
    <property type="match status" value="1"/>
</dbReference>
<comment type="subcellular location">
    <subcellularLocation>
        <location evidence="1 15">Cytoplasm</location>
    </subcellularLocation>
</comment>
<feature type="binding site" evidence="16">
    <location>
        <position position="57"/>
    </location>
    <ligand>
        <name>S-adenosyl-L-methionine</name>
        <dbReference type="ChEBI" id="CHEBI:59789"/>
        <label>1</label>
    </ligand>
</feature>
<dbReference type="Gene3D" id="1.10.10.920">
    <property type="match status" value="1"/>
</dbReference>
<keyword evidence="6 15" id="KW-0963">Cytoplasm</keyword>
<evidence type="ECO:0000256" key="3">
    <source>
        <dbReference type="ARBA" id="ARBA00005493"/>
    </source>
</evidence>
<feature type="binding site" evidence="17">
    <location>
        <position position="70"/>
    </location>
    <ligand>
        <name>[4Fe-4S] cluster</name>
        <dbReference type="ChEBI" id="CHEBI:49883"/>
        <note>4Fe-4S-S-AdoMet</note>
    </ligand>
</feature>
<keyword evidence="9 15" id="KW-0560">Oxidoreductase</keyword>
<evidence type="ECO:0000313" key="20">
    <source>
        <dbReference type="EMBL" id="SFL65252.1"/>
    </source>
</evidence>
<dbReference type="OrthoDB" id="9808022at2"/>
<comment type="similarity">
    <text evidence="3 15">Belongs to the anaerobic coproporphyrinogen-III oxidase family.</text>
</comment>
<comment type="function">
    <text evidence="13">Involved in the heme biosynthesis. Catalyzes the anaerobic oxidative decarboxylation of propionate groups of rings A and B of coproporphyrinogen III to yield the vinyl groups in protoporphyrinogen IX.</text>
</comment>
<evidence type="ECO:0000256" key="15">
    <source>
        <dbReference type="PIRNR" id="PIRNR000167"/>
    </source>
</evidence>
<accession>A0A1H9QJD2</accession>
<evidence type="ECO:0000256" key="4">
    <source>
        <dbReference type="ARBA" id="ARBA00011245"/>
    </source>
</evidence>
<dbReference type="CDD" id="cd01335">
    <property type="entry name" value="Radical_SAM"/>
    <property type="match status" value="1"/>
</dbReference>
<dbReference type="EC" id="1.3.98.3" evidence="15"/>
<evidence type="ECO:0000256" key="2">
    <source>
        <dbReference type="ARBA" id="ARBA00004785"/>
    </source>
</evidence>